<keyword evidence="3" id="KW-1185">Reference proteome</keyword>
<dbReference type="Proteomes" id="UP000027178">
    <property type="component" value="Unassembled WGS sequence"/>
</dbReference>
<evidence type="ECO:0000256" key="1">
    <source>
        <dbReference type="SAM" id="Phobius"/>
    </source>
</evidence>
<reference evidence="2 3" key="1">
    <citation type="submission" date="2014-05" db="EMBL/GenBank/DDBJ databases">
        <title>Draft Genome Sequence of Kitasatospora cheerisanensis KCTC 2395.</title>
        <authorList>
            <person name="Nam D.H."/>
        </authorList>
    </citation>
    <scope>NUCLEOTIDE SEQUENCE [LARGE SCALE GENOMIC DNA]</scope>
    <source>
        <strain evidence="2 3">KCTC 2395</strain>
    </source>
</reference>
<name>A0A066YIK2_9ACTN</name>
<dbReference type="HOGENOM" id="CLU_3153858_0_0_11"/>
<organism evidence="2 3">
    <name type="scientific">Kitasatospora cheerisanensis KCTC 2395</name>
    <dbReference type="NCBI Taxonomy" id="1348663"/>
    <lineage>
        <taxon>Bacteria</taxon>
        <taxon>Bacillati</taxon>
        <taxon>Actinomycetota</taxon>
        <taxon>Actinomycetes</taxon>
        <taxon>Kitasatosporales</taxon>
        <taxon>Streptomycetaceae</taxon>
        <taxon>Kitasatospora</taxon>
    </lineage>
</organism>
<evidence type="ECO:0000313" key="2">
    <source>
        <dbReference type="EMBL" id="KDN80992.1"/>
    </source>
</evidence>
<gene>
    <name evidence="2" type="ORF">KCH_70860</name>
</gene>
<feature type="transmembrane region" description="Helical" evidence="1">
    <location>
        <begin position="7"/>
        <end position="26"/>
    </location>
</feature>
<dbReference type="PATRIC" id="fig|1348663.4.peg.6855"/>
<comment type="caution">
    <text evidence="2">The sequence shown here is derived from an EMBL/GenBank/DDBJ whole genome shotgun (WGS) entry which is preliminary data.</text>
</comment>
<accession>A0A066YIK2</accession>
<keyword evidence="1" id="KW-0472">Membrane</keyword>
<keyword evidence="1" id="KW-0812">Transmembrane</keyword>
<sequence length="48" mass="5026">MHALGDVMVWCAVFAAVGAAIGFVFIHRRDLHESARSDAADTTAPVAA</sequence>
<proteinExistence type="predicted"/>
<evidence type="ECO:0000313" key="3">
    <source>
        <dbReference type="Proteomes" id="UP000027178"/>
    </source>
</evidence>
<keyword evidence="1" id="KW-1133">Transmembrane helix</keyword>
<dbReference type="AlphaFoldDB" id="A0A066YIK2"/>
<protein>
    <submittedName>
        <fullName evidence="2">Uncharacterized protein</fullName>
    </submittedName>
</protein>
<dbReference type="EMBL" id="JNBY01000155">
    <property type="protein sequence ID" value="KDN80992.1"/>
    <property type="molecule type" value="Genomic_DNA"/>
</dbReference>